<reference evidence="6 7" key="1">
    <citation type="submission" date="2018-07" db="EMBL/GenBank/DDBJ databases">
        <title>Genomic Encyclopedia of Type Strains, Phase III (KMG-III): the genomes of soil and plant-associated and newly described type strains.</title>
        <authorList>
            <person name="Whitman W."/>
        </authorList>
    </citation>
    <scope>NUCLEOTIDE SEQUENCE [LARGE SCALE GENOMIC DNA]</scope>
    <source>
        <strain evidence="6 7">CECT 8488</strain>
    </source>
</reference>
<gene>
    <name evidence="6" type="ORF">DFP90_1011036</name>
</gene>
<evidence type="ECO:0000259" key="5">
    <source>
        <dbReference type="PROSITE" id="PS50977"/>
    </source>
</evidence>
<dbReference type="Proteomes" id="UP000256845">
    <property type="component" value="Unassembled WGS sequence"/>
</dbReference>
<dbReference type="PANTHER" id="PTHR47506">
    <property type="entry name" value="TRANSCRIPTIONAL REGULATORY PROTEIN"/>
    <property type="match status" value="1"/>
</dbReference>
<keyword evidence="1" id="KW-0805">Transcription regulation</keyword>
<keyword evidence="3" id="KW-0804">Transcription</keyword>
<dbReference type="SUPFAM" id="SSF46689">
    <property type="entry name" value="Homeodomain-like"/>
    <property type="match status" value="1"/>
</dbReference>
<dbReference type="InterPro" id="IPR001647">
    <property type="entry name" value="HTH_TetR"/>
</dbReference>
<keyword evidence="7" id="KW-1185">Reference proteome</keyword>
<dbReference type="OrthoDB" id="9812484at2"/>
<dbReference type="PROSITE" id="PS50977">
    <property type="entry name" value="HTH_TETR_2"/>
    <property type="match status" value="1"/>
</dbReference>
<dbReference type="Gene3D" id="1.10.357.10">
    <property type="entry name" value="Tetracycline Repressor, domain 2"/>
    <property type="match status" value="1"/>
</dbReference>
<evidence type="ECO:0000256" key="2">
    <source>
        <dbReference type="ARBA" id="ARBA00023125"/>
    </source>
</evidence>
<evidence type="ECO:0000313" key="7">
    <source>
        <dbReference type="Proteomes" id="UP000256845"/>
    </source>
</evidence>
<evidence type="ECO:0000256" key="1">
    <source>
        <dbReference type="ARBA" id="ARBA00023015"/>
    </source>
</evidence>
<dbReference type="RefSeq" id="WP_115935300.1">
    <property type="nucleotide sequence ID" value="NZ_QRDW01000001.1"/>
</dbReference>
<proteinExistence type="predicted"/>
<organism evidence="6 7">
    <name type="scientific">Aestuariispira insulae</name>
    <dbReference type="NCBI Taxonomy" id="1461337"/>
    <lineage>
        <taxon>Bacteria</taxon>
        <taxon>Pseudomonadati</taxon>
        <taxon>Pseudomonadota</taxon>
        <taxon>Alphaproteobacteria</taxon>
        <taxon>Rhodospirillales</taxon>
        <taxon>Kiloniellaceae</taxon>
        <taxon>Aestuariispira</taxon>
    </lineage>
</organism>
<evidence type="ECO:0000256" key="3">
    <source>
        <dbReference type="ARBA" id="ARBA00023163"/>
    </source>
</evidence>
<dbReference type="SUPFAM" id="SSF48498">
    <property type="entry name" value="Tetracyclin repressor-like, C-terminal domain"/>
    <property type="match status" value="1"/>
</dbReference>
<keyword evidence="2 4" id="KW-0238">DNA-binding</keyword>
<dbReference type="PRINTS" id="PR00455">
    <property type="entry name" value="HTHTETR"/>
</dbReference>
<evidence type="ECO:0000256" key="4">
    <source>
        <dbReference type="PROSITE-ProRule" id="PRU00335"/>
    </source>
</evidence>
<protein>
    <submittedName>
        <fullName evidence="6">TetR family transcriptional regulator</fullName>
    </submittedName>
</protein>
<sequence length="201" mass="22699">MEKPDTRSIIIGEADRLFYQQGFEPTSFSDIASSVGISRGNFYYHFKTKDEILEAVIDLRLRNTVGMLAAWEKQGETPADRLKCFIKILIRNQAKIMAYGCPVGTLSNELSKLDHPSKADAARIFSLFKDWLARQFKAMGRKTDAETLALHILGRSQGVASLATAFKDKDYVHSEVDQICRWIDSIEHARDSNSEYSNRGS</sequence>
<feature type="DNA-binding region" description="H-T-H motif" evidence="4">
    <location>
        <begin position="27"/>
        <end position="46"/>
    </location>
</feature>
<feature type="domain" description="HTH tetR-type" evidence="5">
    <location>
        <begin position="4"/>
        <end position="64"/>
    </location>
</feature>
<accession>A0A3D9HXK1</accession>
<dbReference type="InterPro" id="IPR009057">
    <property type="entry name" value="Homeodomain-like_sf"/>
</dbReference>
<dbReference type="Pfam" id="PF00440">
    <property type="entry name" value="TetR_N"/>
    <property type="match status" value="1"/>
</dbReference>
<dbReference type="EMBL" id="QRDW01000001">
    <property type="protein sequence ID" value="RED54233.1"/>
    <property type="molecule type" value="Genomic_DNA"/>
</dbReference>
<name>A0A3D9HXK1_9PROT</name>
<dbReference type="InterPro" id="IPR036271">
    <property type="entry name" value="Tet_transcr_reg_TetR-rel_C_sf"/>
</dbReference>
<dbReference type="AlphaFoldDB" id="A0A3D9HXK1"/>
<dbReference type="GO" id="GO:0003677">
    <property type="term" value="F:DNA binding"/>
    <property type="evidence" value="ECO:0007669"/>
    <property type="project" value="UniProtKB-UniRule"/>
</dbReference>
<dbReference type="PANTHER" id="PTHR47506:SF1">
    <property type="entry name" value="HTH-TYPE TRANSCRIPTIONAL REGULATOR YJDC"/>
    <property type="match status" value="1"/>
</dbReference>
<comment type="caution">
    <text evidence="6">The sequence shown here is derived from an EMBL/GenBank/DDBJ whole genome shotgun (WGS) entry which is preliminary data.</text>
</comment>
<evidence type="ECO:0000313" key="6">
    <source>
        <dbReference type="EMBL" id="RED54233.1"/>
    </source>
</evidence>